<dbReference type="InterPro" id="IPR006860">
    <property type="entry name" value="FecR"/>
</dbReference>
<reference evidence="4 5" key="1">
    <citation type="submission" date="2024-04" db="EMBL/GenBank/DDBJ databases">
        <title>WGS of bacteria from Torrens River.</title>
        <authorList>
            <person name="Wyrsch E.R."/>
            <person name="Drigo B."/>
        </authorList>
    </citation>
    <scope>NUCLEOTIDE SEQUENCE [LARGE SCALE GENOMIC DNA]</scope>
    <source>
        <strain evidence="4 5">TWI391</strain>
    </source>
</reference>
<keyword evidence="1" id="KW-1133">Transmembrane helix</keyword>
<dbReference type="PANTHER" id="PTHR30273">
    <property type="entry name" value="PERIPLASMIC SIGNAL SENSOR AND SIGMA FACTOR ACTIVATOR FECR-RELATED"/>
    <property type="match status" value="1"/>
</dbReference>
<dbReference type="Gene3D" id="2.60.120.1440">
    <property type="match status" value="1"/>
</dbReference>
<feature type="transmembrane region" description="Helical" evidence="1">
    <location>
        <begin position="89"/>
        <end position="108"/>
    </location>
</feature>
<dbReference type="InterPro" id="IPR012373">
    <property type="entry name" value="Ferrdict_sens_TM"/>
</dbReference>
<keyword evidence="5" id="KW-1185">Reference proteome</keyword>
<dbReference type="InterPro" id="IPR032508">
    <property type="entry name" value="FecR_C"/>
</dbReference>
<dbReference type="EMBL" id="JBDJNQ010000004">
    <property type="protein sequence ID" value="MEN5377770.1"/>
    <property type="molecule type" value="Genomic_DNA"/>
</dbReference>
<evidence type="ECO:0000313" key="5">
    <source>
        <dbReference type="Proteomes" id="UP001409291"/>
    </source>
</evidence>
<keyword evidence="1" id="KW-0812">Transmembrane</keyword>
<dbReference type="RefSeq" id="WP_346581251.1">
    <property type="nucleotide sequence ID" value="NZ_JBDJLH010000002.1"/>
</dbReference>
<evidence type="ECO:0000313" key="4">
    <source>
        <dbReference type="EMBL" id="MEN5377770.1"/>
    </source>
</evidence>
<dbReference type="Pfam" id="PF16344">
    <property type="entry name" value="FecR_C"/>
    <property type="match status" value="1"/>
</dbReference>
<name>A0ABV0BTB6_9SPHI</name>
<dbReference type="Proteomes" id="UP001409291">
    <property type="component" value="Unassembled WGS sequence"/>
</dbReference>
<feature type="domain" description="FecR protein" evidence="2">
    <location>
        <begin position="174"/>
        <end position="275"/>
    </location>
</feature>
<evidence type="ECO:0000259" key="3">
    <source>
        <dbReference type="Pfam" id="PF16344"/>
    </source>
</evidence>
<protein>
    <submittedName>
        <fullName evidence="4">FecR domain-containing protein</fullName>
    </submittedName>
</protein>
<keyword evidence="1" id="KW-0472">Membrane</keyword>
<gene>
    <name evidence="4" type="ORF">ABE541_10885</name>
</gene>
<dbReference type="PANTHER" id="PTHR30273:SF2">
    <property type="entry name" value="PROTEIN FECR"/>
    <property type="match status" value="1"/>
</dbReference>
<feature type="domain" description="Protein FecR C-terminal" evidence="3">
    <location>
        <begin position="315"/>
        <end position="384"/>
    </location>
</feature>
<proteinExistence type="predicted"/>
<dbReference type="Gene3D" id="3.55.50.30">
    <property type="match status" value="1"/>
</dbReference>
<evidence type="ECO:0000259" key="2">
    <source>
        <dbReference type="Pfam" id="PF04773"/>
    </source>
</evidence>
<organism evidence="4 5">
    <name type="scientific">Sphingobacterium kitahiroshimense</name>
    <dbReference type="NCBI Taxonomy" id="470446"/>
    <lineage>
        <taxon>Bacteria</taxon>
        <taxon>Pseudomonadati</taxon>
        <taxon>Bacteroidota</taxon>
        <taxon>Sphingobacteriia</taxon>
        <taxon>Sphingobacteriales</taxon>
        <taxon>Sphingobacteriaceae</taxon>
        <taxon>Sphingobacterium</taxon>
    </lineage>
</organism>
<accession>A0ABV0BTB6</accession>
<dbReference type="Pfam" id="PF04773">
    <property type="entry name" value="FecR"/>
    <property type="match status" value="1"/>
</dbReference>
<sequence>MEHIPQHIINILRSTTFQNLTEQEQSDLNCWLEEDEENKRLWLRFSSKDIFKNDLNTFGKYDWESSFKTFEQNHLQVADEKIKKLFNPWYAAVSVMIIGLLIGISYYITVGQYEDLPSQAIVPAENHAEMLLPSGERITLNEGSDLMIIDSSFNINKKHSQAGSFVGIPSHFSVVTPKGKKYALQLPDGSKVWMSVDTRIAYDEFDSLRSLTLSGEAYFEVAKRTFKNENGTSGLKPFIVKTKGMHVEVLGTHFNVSAYPDAKIQRTTLMEGKVKVSNEKHVCVLLPGEEARLQDGKIVRKEIDTDQNVAWKDGYFIFNEDKLSDILVEVSKWYNVDIVYLDEEVKEEQYEGMLSRNSQLIDIISVLEGTNEVTFKFKKRTIYVSKK</sequence>
<evidence type="ECO:0000256" key="1">
    <source>
        <dbReference type="SAM" id="Phobius"/>
    </source>
</evidence>
<comment type="caution">
    <text evidence="4">The sequence shown here is derived from an EMBL/GenBank/DDBJ whole genome shotgun (WGS) entry which is preliminary data.</text>
</comment>